<accession>U6MRC3</accession>
<dbReference type="AlphaFoldDB" id="U6MRC3"/>
<feature type="region of interest" description="Disordered" evidence="2">
    <location>
        <begin position="701"/>
        <end position="734"/>
    </location>
</feature>
<feature type="region of interest" description="Disordered" evidence="2">
    <location>
        <begin position="399"/>
        <end position="427"/>
    </location>
</feature>
<evidence type="ECO:0000313" key="4">
    <source>
        <dbReference type="Proteomes" id="UP000030754"/>
    </source>
</evidence>
<feature type="compositionally biased region" description="Low complexity" evidence="2">
    <location>
        <begin position="13"/>
        <end position="27"/>
    </location>
</feature>
<reference evidence="3" key="2">
    <citation type="submission" date="2013-10" db="EMBL/GenBank/DDBJ databases">
        <authorList>
            <person name="Aslett M."/>
        </authorList>
    </citation>
    <scope>NUCLEOTIDE SEQUENCE [LARGE SCALE GENOMIC DNA]</scope>
    <source>
        <strain evidence="3">Houghton</strain>
    </source>
</reference>
<feature type="coiled-coil region" evidence="1">
    <location>
        <begin position="834"/>
        <end position="882"/>
    </location>
</feature>
<protein>
    <submittedName>
        <fullName evidence="3">Armadillo/beta-catenin-like repeat-containing protein, putative</fullName>
    </submittedName>
</protein>
<evidence type="ECO:0000256" key="1">
    <source>
        <dbReference type="SAM" id="Coils"/>
    </source>
</evidence>
<dbReference type="InterPro" id="IPR051647">
    <property type="entry name" value="Mediator_comp_sub12"/>
</dbReference>
<organism evidence="3 4">
    <name type="scientific">Eimeria necatrix</name>
    <dbReference type="NCBI Taxonomy" id="51315"/>
    <lineage>
        <taxon>Eukaryota</taxon>
        <taxon>Sar</taxon>
        <taxon>Alveolata</taxon>
        <taxon>Apicomplexa</taxon>
        <taxon>Conoidasida</taxon>
        <taxon>Coccidia</taxon>
        <taxon>Eucoccidiorida</taxon>
        <taxon>Eimeriorina</taxon>
        <taxon>Eimeriidae</taxon>
        <taxon>Eimeria</taxon>
    </lineage>
</organism>
<dbReference type="OrthoDB" id="332941at2759"/>
<sequence>MASIFGFPPSTMGSPAAAAPGSNAASNKLKTATVNPFGAPPFHFTAQQQQQPQQPHQQAKQGQQQQQRLSLLSAVAGESTGNYVNTYTFPKQDLQQQQQHQDETVCCCLTGAATGGVAALQFFRVLQQSSSSTRGHSRSTVRIGCYLLQQQQQELCETGTFEVHVPGHDVEEEGFFNFICCSSSGKAIALCCSRACCVAAVPLLQQQQQAAAKSSSNSTRDCCKTIGQLLLASNNMELGQRKQQQQQQRSFLQVSFHPFSDSALAVLTHESLALEAEAAASAGAADCSDVHAVLRLFEICRSTEKPEQEILLPAAGEAAAAAAAFPAVPAAAQPGHLASAFQFGAAAERIHLWTALSVFISYPPGSSSSSCLCLSPFLPAHSQLPPALSLQLHDAALQQQLQQQQQTRTNSCSSGEAADKEQDGRPTGTLLQQEVSLWLEDWASGSSTAKGSNSKSGNSNMQAEPQLLLLPLPQGSPPAQPQQMAEVLLCTYPLLLMLRCSSSRNNNLQLECLASSDTVQPRLQRKATLIQQKQQQQQRQTQQQLPKPLSFVSLATAKGPVASSSTALQLRPLPAVASSNSSSCAALCCSSGAFRVSVTGVFAAVQQRLQQPQQRQPQQKKDAISLCVKTLATNTRWPLKFLPPFSWFVSAPNVLVALAAGTAAAAAAAEPASTSTEAAAPRASDATSLLVLDLEAASGLEPPSGCRNSMPASEQQQQLQQQMQQQQKQHKCHVSEQASAALNSAYQQQRQGLLELRQRRAAAAKTAAEAAAAEAADPTSSIQKARRAAAAAAAEVAVAAVKWIETAESTFLKEERQQMVLLQRTVPKMLRCRAAMLQQQLLLQADEAERMQQQQKKQQQKLSELERQSEELKRRCSSVAALLAAAAASLRRRQLAVSLPQHALLLQLLPSQLLSLASPALLHHEGPTNVSPLVRLTAAVTAQMLAIQQREQKLQQEIFCFDSSQGAPSNH</sequence>
<keyword evidence="1" id="KW-0175">Coiled coil</keyword>
<evidence type="ECO:0000313" key="3">
    <source>
        <dbReference type="EMBL" id="CDJ65014.1"/>
    </source>
</evidence>
<proteinExistence type="predicted"/>
<feature type="compositionally biased region" description="Low complexity" evidence="2">
    <location>
        <begin position="47"/>
        <end position="67"/>
    </location>
</feature>
<name>U6MRC3_9EIME</name>
<evidence type="ECO:0000256" key="2">
    <source>
        <dbReference type="SAM" id="MobiDB-lite"/>
    </source>
</evidence>
<dbReference type="GO" id="GO:0045944">
    <property type="term" value="P:positive regulation of transcription by RNA polymerase II"/>
    <property type="evidence" value="ECO:0007669"/>
    <property type="project" value="TreeGrafter"/>
</dbReference>
<dbReference type="GO" id="GO:0003713">
    <property type="term" value="F:transcription coactivator activity"/>
    <property type="evidence" value="ECO:0007669"/>
    <property type="project" value="TreeGrafter"/>
</dbReference>
<dbReference type="PANTHER" id="PTHR46007:SF8">
    <property type="entry name" value="C2H2-TYPE DOMAIN-CONTAINING PROTEIN"/>
    <property type="match status" value="1"/>
</dbReference>
<dbReference type="PANTHER" id="PTHR46007">
    <property type="entry name" value="MEDIATOR OF RNA POLYMERASE II TRANSCRIPTION SUBUNIT 12"/>
    <property type="match status" value="1"/>
</dbReference>
<dbReference type="EMBL" id="HG723041">
    <property type="protein sequence ID" value="CDJ65014.1"/>
    <property type="molecule type" value="Genomic_DNA"/>
</dbReference>
<gene>
    <name evidence="3" type="ORF">ENH_00026860</name>
</gene>
<dbReference type="VEuPathDB" id="ToxoDB:ENH_00026860"/>
<dbReference type="GO" id="GO:0016592">
    <property type="term" value="C:mediator complex"/>
    <property type="evidence" value="ECO:0007669"/>
    <property type="project" value="TreeGrafter"/>
</dbReference>
<feature type="region of interest" description="Disordered" evidence="2">
    <location>
        <begin position="1"/>
        <end position="68"/>
    </location>
</feature>
<reference evidence="3" key="1">
    <citation type="submission" date="2013-10" db="EMBL/GenBank/DDBJ databases">
        <title>Genomic analysis of the causative agents of coccidiosis in chickens.</title>
        <authorList>
            <person name="Reid A.J."/>
            <person name="Blake D."/>
            <person name="Billington K."/>
            <person name="Browne H."/>
            <person name="Dunn M."/>
            <person name="Hung S."/>
            <person name="Kawahara F."/>
            <person name="Miranda-Saavedra D."/>
            <person name="Mourier T."/>
            <person name="Nagra H."/>
            <person name="Otto T.D."/>
            <person name="Rawlings N."/>
            <person name="Sanchez A."/>
            <person name="Sanders M."/>
            <person name="Subramaniam C."/>
            <person name="Tay Y."/>
            <person name="Dear P."/>
            <person name="Doerig C."/>
            <person name="Gruber A."/>
            <person name="Parkinson J."/>
            <person name="Shirley M."/>
            <person name="Wan K.L."/>
            <person name="Berriman M."/>
            <person name="Tomley F."/>
            <person name="Pain A."/>
        </authorList>
    </citation>
    <scope>NUCLEOTIDE SEQUENCE [LARGE SCALE GENOMIC DNA]</scope>
    <source>
        <strain evidence="3">Houghton</strain>
    </source>
</reference>
<feature type="compositionally biased region" description="Low complexity" evidence="2">
    <location>
        <begin position="715"/>
        <end position="727"/>
    </location>
</feature>
<dbReference type="GeneID" id="25472854"/>
<dbReference type="Proteomes" id="UP000030754">
    <property type="component" value="Unassembled WGS sequence"/>
</dbReference>
<dbReference type="RefSeq" id="XP_013433481.1">
    <property type="nucleotide sequence ID" value="XM_013578027.1"/>
</dbReference>
<keyword evidence="4" id="KW-1185">Reference proteome</keyword>